<protein>
    <submittedName>
        <fullName evidence="1">Vesicle-associated protein 2-2-like</fullName>
    </submittedName>
</protein>
<keyword evidence="2" id="KW-1185">Reference proteome</keyword>
<dbReference type="EMBL" id="CM051396">
    <property type="protein sequence ID" value="KAJ4722256.1"/>
    <property type="molecule type" value="Genomic_DNA"/>
</dbReference>
<name>A0ACC1YEN6_MELAZ</name>
<evidence type="ECO:0000313" key="2">
    <source>
        <dbReference type="Proteomes" id="UP001164539"/>
    </source>
</evidence>
<sequence length="690" mass="77743">MAKELLEIQPLELKFTFEVKKQSSCIIQLGNKSDQYVAFKVKTTSPKKYCVRPNVGIIKPKATFDFTVTMQAQRVAPPDLQCKDKFLIQSTVVPFEIADEDITSNMFAKDNGKYIEEKKLRVVLVSPTQSPVLLTRNGELKQESPETSLQKDRAFSGVENIPPCNSVAADLEALETAKVADELTEANNVQRLETAETTNMLAEAKDVQRFEGVKVINELAEAKDMQKFETSKHTDELKAARDLQSMPVEDAEEMKPAKSILELKLARDFEELKLKLNVTDSQLKELVSGAAENEAVTTYDKEAELNAMQSKQITQGRKQRQKERVQLLRERDPHRIMAKELLEIQPLELKFTFEVKKQSSCIIQLGNKSDQYVAFKVKTTSPKKYCVRPNVGIIKPKATFDFTVTMQAQRVAPPDLQCKDKFLIQSTVVPFEIADEDITSNMFAKDNGKYIEEKKLRVVLVSPTQSPVLLTRNGELKQESPETSLQKDRAFSGVENIPPCNSVAADLEALETAKVADELTEANNVQRLETAETTNMLAEAKDVQRFEGVKVINELAEAKDMQKFETSKHTDELKAARDLQSMPVEDAEEMKPAKSILELKLARDFEELKLKLNVTDSQLKEAGHTIAKLKEEKSLATREKDMLKHELEVLTRKTNVRKVQIGFPLLYVCMVALISLVAGYLTHPQSRSSL</sequence>
<dbReference type="Proteomes" id="UP001164539">
    <property type="component" value="Chromosome 3"/>
</dbReference>
<reference evidence="1 2" key="1">
    <citation type="journal article" date="2023" name="Science">
        <title>Complex scaffold remodeling in plant triterpene biosynthesis.</title>
        <authorList>
            <person name="De La Pena R."/>
            <person name="Hodgson H."/>
            <person name="Liu J.C."/>
            <person name="Stephenson M.J."/>
            <person name="Martin A.C."/>
            <person name="Owen C."/>
            <person name="Harkess A."/>
            <person name="Leebens-Mack J."/>
            <person name="Jimenez L.E."/>
            <person name="Osbourn A."/>
            <person name="Sattely E.S."/>
        </authorList>
    </citation>
    <scope>NUCLEOTIDE SEQUENCE [LARGE SCALE GENOMIC DNA]</scope>
    <source>
        <strain evidence="2">cv. JPN11</strain>
        <tissue evidence="1">Leaf</tissue>
    </source>
</reference>
<comment type="caution">
    <text evidence="1">The sequence shown here is derived from an EMBL/GenBank/DDBJ whole genome shotgun (WGS) entry which is preliminary data.</text>
</comment>
<evidence type="ECO:0000313" key="1">
    <source>
        <dbReference type="EMBL" id="KAJ4722256.1"/>
    </source>
</evidence>
<organism evidence="1 2">
    <name type="scientific">Melia azedarach</name>
    <name type="common">Chinaberry tree</name>
    <dbReference type="NCBI Taxonomy" id="155640"/>
    <lineage>
        <taxon>Eukaryota</taxon>
        <taxon>Viridiplantae</taxon>
        <taxon>Streptophyta</taxon>
        <taxon>Embryophyta</taxon>
        <taxon>Tracheophyta</taxon>
        <taxon>Spermatophyta</taxon>
        <taxon>Magnoliopsida</taxon>
        <taxon>eudicotyledons</taxon>
        <taxon>Gunneridae</taxon>
        <taxon>Pentapetalae</taxon>
        <taxon>rosids</taxon>
        <taxon>malvids</taxon>
        <taxon>Sapindales</taxon>
        <taxon>Meliaceae</taxon>
        <taxon>Melia</taxon>
    </lineage>
</organism>
<gene>
    <name evidence="1" type="ORF">OWV82_005788</name>
</gene>
<accession>A0ACC1YEN6</accession>
<proteinExistence type="predicted"/>